<sequence>MKDSTFDSRHEDLRMAQQLAYAPAGLVCKNFQLEDESSDYGASEFEVNNFRTKFRIGKKTPKKSGSFVTLWKRTGQGPIAPCSFNDPIDFYVVSARNGNDLGQFIFPKSVLSYRGILANESQEGKRAFRIYAPWDQTPNQQAKKTKEWQSPFFITIDKHVDLSAFRRLFFLTSHSHLFLSP</sequence>
<dbReference type="PATRIC" id="fig|389348.3.peg.1476"/>
<dbReference type="KEGG" id="pnl:PNK_1317"/>
<evidence type="ECO:0000313" key="2">
    <source>
        <dbReference type="Proteomes" id="UP000069902"/>
    </source>
</evidence>
<dbReference type="AlphaFoldDB" id="A0A0U5JGN5"/>
<evidence type="ECO:0000313" key="1">
    <source>
        <dbReference type="EMBL" id="CUI16934.1"/>
    </source>
</evidence>
<dbReference type="InterPro" id="IPR038231">
    <property type="entry name" value="MepB-like_sf"/>
</dbReference>
<proteinExistence type="predicted"/>
<gene>
    <name evidence="1" type="ORF">PNK_1317</name>
</gene>
<dbReference type="RefSeq" id="WP_059061091.1">
    <property type="nucleotide sequence ID" value="NZ_LN879502.1"/>
</dbReference>
<reference evidence="2" key="1">
    <citation type="submission" date="2015-09" db="EMBL/GenBank/DDBJ databases">
        <authorList>
            <person name="Bertelli C."/>
        </authorList>
    </citation>
    <scope>NUCLEOTIDE SEQUENCE [LARGE SCALE GENOMIC DNA]</scope>
    <source>
        <strain evidence="2">KNic</strain>
    </source>
</reference>
<dbReference type="Pfam" id="PF08877">
    <property type="entry name" value="MepB-like"/>
    <property type="match status" value="1"/>
</dbReference>
<protein>
    <recommendedName>
        <fullName evidence="3">MepB family protein</fullName>
    </recommendedName>
</protein>
<evidence type="ECO:0008006" key="3">
    <source>
        <dbReference type="Google" id="ProtNLM"/>
    </source>
</evidence>
<name>A0A0U5JGN5_9BACT</name>
<dbReference type="PIRSF" id="PIRSF032285">
    <property type="entry name" value="UCP032285"/>
    <property type="match status" value="1"/>
</dbReference>
<dbReference type="InterPro" id="IPR011235">
    <property type="entry name" value="MepB-like"/>
</dbReference>
<dbReference type="InParanoid" id="A0A0U5JGN5"/>
<dbReference type="EMBL" id="LN879502">
    <property type="protein sequence ID" value="CUI16934.1"/>
    <property type="molecule type" value="Genomic_DNA"/>
</dbReference>
<dbReference type="Proteomes" id="UP000069902">
    <property type="component" value="Chromosome cPNK"/>
</dbReference>
<accession>A0A0U5JGN5</accession>
<keyword evidence="2" id="KW-1185">Reference proteome</keyword>
<dbReference type="Gene3D" id="3.40.1350.140">
    <property type="entry name" value="MepB-like"/>
    <property type="match status" value="1"/>
</dbReference>
<organism evidence="1 2">
    <name type="scientific">Candidatus Protochlamydia naegleriophila</name>
    <dbReference type="NCBI Taxonomy" id="389348"/>
    <lineage>
        <taxon>Bacteria</taxon>
        <taxon>Pseudomonadati</taxon>
        <taxon>Chlamydiota</taxon>
        <taxon>Chlamydiia</taxon>
        <taxon>Parachlamydiales</taxon>
        <taxon>Parachlamydiaceae</taxon>
        <taxon>Candidatus Protochlamydia</taxon>
    </lineage>
</organism>